<accession>A0ABY8B8Q8</accession>
<keyword evidence="2" id="KW-1185">Reference proteome</keyword>
<gene>
    <name evidence="1" type="ORF">PX653_16915</name>
</gene>
<name>A0ABY8B8Q8_9BURK</name>
<reference evidence="1 2" key="1">
    <citation type="submission" date="2023-02" db="EMBL/GenBank/DDBJ databases">
        <title>Gemone sequence of Telluria chitinolytica ACM 3522T.</title>
        <authorList>
            <person name="Frediansyah A."/>
            <person name="Miess H."/>
            <person name="Gross H."/>
        </authorList>
    </citation>
    <scope>NUCLEOTIDE SEQUENCE [LARGE SCALE GENOMIC DNA]</scope>
    <source>
        <strain evidence="1 2">ACM 3522</strain>
    </source>
</reference>
<sequence length="186" mass="19945">MNAPRAGMAHGVTRCYHRIMTSPIPLLATLLAAVALTACSPRLDWRDYRGSQAPYAVLFPGKPATHTRQVDLGGQAAAMTMTATDIEGTVFAVGSVELADADHAQLAVQAMKTAMVRNIGAIQPAESTRDGAFEIEAHGARGSERVTLRGRFLARGKRAYQVIVVGPDNAVSREDADTFLRSFKVH</sequence>
<protein>
    <recommendedName>
        <fullName evidence="3">Transmembrane protein</fullName>
    </recommendedName>
</protein>
<dbReference type="RefSeq" id="WP_277413931.1">
    <property type="nucleotide sequence ID" value="NZ_CP119083.1"/>
</dbReference>
<dbReference type="Proteomes" id="UP001216510">
    <property type="component" value="Chromosome"/>
</dbReference>
<evidence type="ECO:0000313" key="1">
    <source>
        <dbReference type="EMBL" id="WEF31147.1"/>
    </source>
</evidence>
<dbReference type="EMBL" id="CP119083">
    <property type="protein sequence ID" value="WEF31147.1"/>
    <property type="molecule type" value="Genomic_DNA"/>
</dbReference>
<evidence type="ECO:0008006" key="3">
    <source>
        <dbReference type="Google" id="ProtNLM"/>
    </source>
</evidence>
<organism evidence="1 2">
    <name type="scientific">Pseudoduganella chitinolytica</name>
    <dbReference type="NCBI Taxonomy" id="34070"/>
    <lineage>
        <taxon>Bacteria</taxon>
        <taxon>Pseudomonadati</taxon>
        <taxon>Pseudomonadota</taxon>
        <taxon>Betaproteobacteria</taxon>
        <taxon>Burkholderiales</taxon>
        <taxon>Oxalobacteraceae</taxon>
        <taxon>Telluria group</taxon>
        <taxon>Pseudoduganella</taxon>
    </lineage>
</organism>
<proteinExistence type="predicted"/>
<evidence type="ECO:0000313" key="2">
    <source>
        <dbReference type="Proteomes" id="UP001216510"/>
    </source>
</evidence>